<dbReference type="AlphaFoldDB" id="A0A4P9ZMZ1"/>
<feature type="region of interest" description="Disordered" evidence="11">
    <location>
        <begin position="348"/>
        <end position="434"/>
    </location>
</feature>
<keyword evidence="5" id="KW-0227">DNA damage</keyword>
<evidence type="ECO:0000256" key="10">
    <source>
        <dbReference type="SAM" id="Coils"/>
    </source>
</evidence>
<feature type="compositionally biased region" description="Low complexity" evidence="11">
    <location>
        <begin position="232"/>
        <end position="242"/>
    </location>
</feature>
<dbReference type="Pfam" id="PF20867">
    <property type="entry name" value="UVSSA_N"/>
    <property type="match status" value="1"/>
</dbReference>
<feature type="compositionally biased region" description="Polar residues" evidence="11">
    <location>
        <begin position="375"/>
        <end position="386"/>
    </location>
</feature>
<proteinExistence type="inferred from homology"/>
<dbReference type="EMBL" id="ML003129">
    <property type="protein sequence ID" value="RKP34623.1"/>
    <property type="molecule type" value="Genomic_DNA"/>
</dbReference>
<feature type="region of interest" description="Disordered" evidence="11">
    <location>
        <begin position="636"/>
        <end position="655"/>
    </location>
</feature>
<dbReference type="GO" id="GO:0000993">
    <property type="term" value="F:RNA polymerase II complex binding"/>
    <property type="evidence" value="ECO:0007669"/>
    <property type="project" value="TreeGrafter"/>
</dbReference>
<evidence type="ECO:0000256" key="7">
    <source>
        <dbReference type="ARBA" id="ARBA00022833"/>
    </source>
</evidence>
<reference evidence="14" key="1">
    <citation type="journal article" date="2018" name="Nat. Microbiol.">
        <title>Leveraging single-cell genomics to expand the fungal tree of life.</title>
        <authorList>
            <person name="Ahrendt S.R."/>
            <person name="Quandt C.A."/>
            <person name="Ciobanu D."/>
            <person name="Clum A."/>
            <person name="Salamov A."/>
            <person name="Andreopoulos B."/>
            <person name="Cheng J.F."/>
            <person name="Woyke T."/>
            <person name="Pelin A."/>
            <person name="Henrissat B."/>
            <person name="Reynolds N.K."/>
            <person name="Benny G.L."/>
            <person name="Smith M.E."/>
            <person name="James T.Y."/>
            <person name="Grigoriev I.V."/>
        </authorList>
    </citation>
    <scope>NUCLEOTIDE SEQUENCE [LARGE SCALE GENOMIC DNA]</scope>
    <source>
        <strain evidence="14">RSA 468</strain>
    </source>
</reference>
<feature type="compositionally biased region" description="Basic and acidic residues" evidence="11">
    <location>
        <begin position="536"/>
        <end position="555"/>
    </location>
</feature>
<dbReference type="PANTHER" id="PTHR28670">
    <property type="entry name" value="UV-STIMULATED SCAFFOLD PROTEIN A"/>
    <property type="match status" value="1"/>
</dbReference>
<dbReference type="PANTHER" id="PTHR28670:SF1">
    <property type="entry name" value="UV-STIMULATED SCAFFOLD PROTEIN A"/>
    <property type="match status" value="1"/>
</dbReference>
<evidence type="ECO:0000256" key="4">
    <source>
        <dbReference type="ARBA" id="ARBA00022723"/>
    </source>
</evidence>
<dbReference type="Pfam" id="PF09740">
    <property type="entry name" value="DUF2043"/>
    <property type="match status" value="1"/>
</dbReference>
<keyword evidence="6" id="KW-0863">Zinc-finger</keyword>
<feature type="region of interest" description="Disordered" evidence="11">
    <location>
        <begin position="212"/>
        <end position="242"/>
    </location>
</feature>
<evidence type="ECO:0000256" key="3">
    <source>
        <dbReference type="ARBA" id="ARBA00022454"/>
    </source>
</evidence>
<evidence type="ECO:0000256" key="5">
    <source>
        <dbReference type="ARBA" id="ARBA00022763"/>
    </source>
</evidence>
<comment type="subcellular location">
    <subcellularLocation>
        <location evidence="1">Chromosome</location>
    </subcellularLocation>
</comment>
<dbReference type="STRING" id="215637.A0A4P9ZMZ1"/>
<evidence type="ECO:0000256" key="11">
    <source>
        <dbReference type="SAM" id="MobiDB-lite"/>
    </source>
</evidence>
<evidence type="ECO:0000313" key="14">
    <source>
        <dbReference type="Proteomes" id="UP000268162"/>
    </source>
</evidence>
<keyword evidence="4" id="KW-0479">Metal-binding</keyword>
<feature type="coiled-coil region" evidence="10">
    <location>
        <begin position="307"/>
        <end position="341"/>
    </location>
</feature>
<evidence type="ECO:0000256" key="9">
    <source>
        <dbReference type="ARBA" id="ARBA00023204"/>
    </source>
</evidence>
<keyword evidence="7" id="KW-0862">Zinc</keyword>
<gene>
    <name evidence="13" type="ORF">BJ085DRAFT_28073</name>
</gene>
<dbReference type="InterPro" id="IPR049431">
    <property type="entry name" value="UVSSA_C"/>
</dbReference>
<dbReference type="GO" id="GO:0006283">
    <property type="term" value="P:transcription-coupled nucleotide-excision repair"/>
    <property type="evidence" value="ECO:0007669"/>
    <property type="project" value="TreeGrafter"/>
</dbReference>
<keyword evidence="3" id="KW-0158">Chromosome</keyword>
<comment type="similarity">
    <text evidence="2">Belongs to the UVSSA family.</text>
</comment>
<dbReference type="GO" id="GO:0005694">
    <property type="term" value="C:chromosome"/>
    <property type="evidence" value="ECO:0007669"/>
    <property type="project" value="UniProtKB-SubCell"/>
</dbReference>
<evidence type="ECO:0000256" key="6">
    <source>
        <dbReference type="ARBA" id="ARBA00022771"/>
    </source>
</evidence>
<dbReference type="InterPro" id="IPR018610">
    <property type="entry name" value="UVSSA"/>
</dbReference>
<accession>A0A4P9ZMZ1</accession>
<evidence type="ECO:0000259" key="12">
    <source>
        <dbReference type="Pfam" id="PF09740"/>
    </source>
</evidence>
<name>A0A4P9ZMZ1_9FUNG</name>
<feature type="region of interest" description="Disordered" evidence="11">
    <location>
        <begin position="536"/>
        <end position="616"/>
    </location>
</feature>
<dbReference type="Proteomes" id="UP000268162">
    <property type="component" value="Unassembled WGS sequence"/>
</dbReference>
<organism evidence="13 14">
    <name type="scientific">Dimargaris cristalligena</name>
    <dbReference type="NCBI Taxonomy" id="215637"/>
    <lineage>
        <taxon>Eukaryota</taxon>
        <taxon>Fungi</taxon>
        <taxon>Fungi incertae sedis</taxon>
        <taxon>Zoopagomycota</taxon>
        <taxon>Kickxellomycotina</taxon>
        <taxon>Dimargaritomycetes</taxon>
        <taxon>Dimargaritales</taxon>
        <taxon>Dimargaritaceae</taxon>
        <taxon>Dimargaris</taxon>
    </lineage>
</organism>
<dbReference type="GO" id="GO:0008270">
    <property type="term" value="F:zinc ion binding"/>
    <property type="evidence" value="ECO:0007669"/>
    <property type="project" value="UniProtKB-KW"/>
</dbReference>
<evidence type="ECO:0000256" key="8">
    <source>
        <dbReference type="ARBA" id="ARBA00023054"/>
    </source>
</evidence>
<keyword evidence="8 10" id="KW-0175">Coiled coil</keyword>
<keyword evidence="14" id="KW-1185">Reference proteome</keyword>
<keyword evidence="9" id="KW-0234">DNA repair</keyword>
<dbReference type="GO" id="GO:0009411">
    <property type="term" value="P:response to UV"/>
    <property type="evidence" value="ECO:0007669"/>
    <property type="project" value="InterPro"/>
</dbReference>
<sequence>MDPPTRQVVSRAIRKLVTSGQDQLDEKEMKAIKVQCKRGDEFVDVVYTLLTGQLNRKHSQARYACAQIIIELFNRSHHFRDRLTHDFPTFLSLTLGVYRQELPPPTSYAGKMKVLVVRALQLWVTKYGSHYRAIPLGLDYVKQKLHVRAQFEATAENVVTHAEEQQRQAALAKRREHDLQCFIRLRNTVEPLLVDCEQTAQEMNSGLELLVPDVTGPAPIRRSTGSGRRDQASSSSSSPLAPSLSYKDTMAYLGMGSSNYQLTLTFNPNNPLNVTESAENTVIFDTLREGLKVIDEKYWSTLTASIVELSKLQVESEKEALDQLIKRMINEKSRLRVLRQKCAELNVTVPSNEGDEPEPLAAVPSVTPMSPQPESPGQSDAPSTVANKAGPDSNADTTFSPKSYRHTPSPARVKPKPTTDKVNHDPQSTGSHLSEVEKELLKIAPVVEYGTDLYYWDKDEVAFNQGGIEYNHRFYGEGGGEKFLSRETLDQLRKRAVYLTPKRPTAIKACRAPLKTGGLCPRRDLVRCPYHGPIVPRDETTGHIVDPHVPGDQKGKKPAVPDGGDGSAESGEQQPDTFEELLTGPPPALHPVDPSSHSFPPASNYSSLAHSETRPLEIETSRYAWEEIEDEVNAALGLDRGQFPTGSKRKGHHQA</sequence>
<feature type="domain" description="UV-stimulated scaffold protein A C-terminal" evidence="12">
    <location>
        <begin position="444"/>
        <end position="544"/>
    </location>
</feature>
<evidence type="ECO:0000313" key="13">
    <source>
        <dbReference type="EMBL" id="RKP34623.1"/>
    </source>
</evidence>
<dbReference type="InterPro" id="IPR049408">
    <property type="entry name" value="UVSSA_N_a-solenoid_rpt"/>
</dbReference>
<evidence type="ECO:0000256" key="1">
    <source>
        <dbReference type="ARBA" id="ARBA00004286"/>
    </source>
</evidence>
<protein>
    <recommendedName>
        <fullName evidence="12">UV-stimulated scaffold protein A C-terminal domain-containing protein</fullName>
    </recommendedName>
</protein>
<evidence type="ECO:0000256" key="2">
    <source>
        <dbReference type="ARBA" id="ARBA00009240"/>
    </source>
</evidence>
<feature type="compositionally biased region" description="Polar residues" evidence="11">
    <location>
        <begin position="595"/>
        <end position="610"/>
    </location>
</feature>